<dbReference type="Pfam" id="PF07508">
    <property type="entry name" value="Recombinase"/>
    <property type="match status" value="1"/>
</dbReference>
<feature type="domain" description="Recombinase" evidence="4">
    <location>
        <begin position="164"/>
        <end position="310"/>
    </location>
</feature>
<organism evidence="5 6">
    <name type="scientific">Anaerovorax odorimutans</name>
    <dbReference type="NCBI Taxonomy" id="109327"/>
    <lineage>
        <taxon>Bacteria</taxon>
        <taxon>Bacillati</taxon>
        <taxon>Bacillota</taxon>
        <taxon>Clostridia</taxon>
        <taxon>Peptostreptococcales</taxon>
        <taxon>Anaerovoracaceae</taxon>
        <taxon>Anaerovorax</taxon>
    </lineage>
</organism>
<evidence type="ECO:0000259" key="4">
    <source>
        <dbReference type="PROSITE" id="PS51737"/>
    </source>
</evidence>
<feature type="coiled-coil region" evidence="1">
    <location>
        <begin position="435"/>
        <end position="469"/>
    </location>
</feature>
<dbReference type="InterPro" id="IPR011109">
    <property type="entry name" value="DNA_bind_recombinase_dom"/>
</dbReference>
<dbReference type="RefSeq" id="WP_256133724.1">
    <property type="nucleotide sequence ID" value="NZ_JANFXK010000034.1"/>
</dbReference>
<dbReference type="PROSITE" id="PS51736">
    <property type="entry name" value="RECOMBINASES_3"/>
    <property type="match status" value="1"/>
</dbReference>
<dbReference type="PROSITE" id="PS51737">
    <property type="entry name" value="RECOMBINASE_DNA_BIND"/>
    <property type="match status" value="1"/>
</dbReference>
<dbReference type="Pfam" id="PF13408">
    <property type="entry name" value="Zn_ribbon_recom"/>
    <property type="match status" value="1"/>
</dbReference>
<gene>
    <name evidence="5" type="ORF">NE619_17490</name>
</gene>
<name>A0ABT1RTI9_9FIRM</name>
<dbReference type="PANTHER" id="PTHR30461">
    <property type="entry name" value="DNA-INVERTASE FROM LAMBDOID PROPHAGE"/>
    <property type="match status" value="1"/>
</dbReference>
<dbReference type="PANTHER" id="PTHR30461:SF23">
    <property type="entry name" value="DNA RECOMBINASE-RELATED"/>
    <property type="match status" value="1"/>
</dbReference>
<comment type="caution">
    <text evidence="5">The sequence shown here is derived from an EMBL/GenBank/DDBJ whole genome shotgun (WGS) entry which is preliminary data.</text>
</comment>
<dbReference type="Pfam" id="PF00239">
    <property type="entry name" value="Resolvase"/>
    <property type="match status" value="1"/>
</dbReference>
<keyword evidence="1" id="KW-0175">Coiled coil</keyword>
<reference evidence="5 6" key="1">
    <citation type="submission" date="2022-06" db="EMBL/GenBank/DDBJ databases">
        <title>Isolation of gut microbiota from human fecal samples.</title>
        <authorList>
            <person name="Pamer E.G."/>
            <person name="Barat B."/>
            <person name="Waligurski E."/>
            <person name="Medina S."/>
            <person name="Paddock L."/>
            <person name="Mostad J."/>
        </authorList>
    </citation>
    <scope>NUCLEOTIDE SEQUENCE [LARGE SCALE GENOMIC DNA]</scope>
    <source>
        <strain evidence="5 6">SL.3.17</strain>
    </source>
</reference>
<proteinExistence type="predicted"/>
<dbReference type="Gene3D" id="3.90.1750.20">
    <property type="entry name" value="Putative Large Serine Recombinase, Chain B, Domain 2"/>
    <property type="match status" value="1"/>
</dbReference>
<dbReference type="InterPro" id="IPR050639">
    <property type="entry name" value="SSR_resolvase"/>
</dbReference>
<dbReference type="SMART" id="SM00857">
    <property type="entry name" value="Resolvase"/>
    <property type="match status" value="1"/>
</dbReference>
<feature type="domain" description="Resolvase/invertase-type recombinase catalytic" evidence="3">
    <location>
        <begin position="3"/>
        <end position="156"/>
    </location>
</feature>
<keyword evidence="6" id="KW-1185">Reference proteome</keyword>
<dbReference type="InterPro" id="IPR025827">
    <property type="entry name" value="Zn_ribbon_recom_dom"/>
</dbReference>
<sequence>MNKVGIYSRLSSEDRDKSSPEEDSRSIQTQKTMLIEEALKRNWEVYNIYSDDDFSGTDANRPGYRKLLEDAEGGKFDIILCKSQSRFTRDMEHVEKYINGKFKEWNIRFVSLLDNSDTAVRGNQKSRQINGLVNQWYVEDLSYNVQQAFLVRKRQGMFIGSYACYGYVKDPNDCNKLMIDPIAAEVVKKIFRLYLNGYGSDKIAKVLNSEHIPPPSEYKRMFVDPNYMIRRRNPNYDPVWLGSVISKMLRNEIYIGNLLQFRSKTIDFKTHKRKALPEDEWIRCENTHEAIISKEDFDKVQAAKKTRKRPTASGKNNIFAGKLKCANCGRSMVVSQVKKNRRYYRCTSTRTASACKGSCAEEGYLIDQVRSELRKYVEDCISPEAMAARVKRVETAEIEIKSRELQLEKNETAIKELTQISTRLYMDRVQGVLTVEEFKELNSAYKEEKERLAQENQSLSEQMQQIQGRMSLDATKVNETILKQAREILALDKFDRIMAEELIEEIYVSSVGWGQKHLEIHWKF</sequence>
<accession>A0ABT1RTI9</accession>
<dbReference type="InterPro" id="IPR038109">
    <property type="entry name" value="DNA_bind_recomb_sf"/>
</dbReference>
<dbReference type="InterPro" id="IPR036162">
    <property type="entry name" value="Resolvase-like_N_sf"/>
</dbReference>
<evidence type="ECO:0000259" key="3">
    <source>
        <dbReference type="PROSITE" id="PS51736"/>
    </source>
</evidence>
<dbReference type="InterPro" id="IPR006119">
    <property type="entry name" value="Resolv_N"/>
</dbReference>
<feature type="compositionally biased region" description="Basic and acidic residues" evidence="2">
    <location>
        <begin position="11"/>
        <end position="25"/>
    </location>
</feature>
<feature type="region of interest" description="Disordered" evidence="2">
    <location>
        <begin position="1"/>
        <end position="29"/>
    </location>
</feature>
<evidence type="ECO:0000256" key="1">
    <source>
        <dbReference type="SAM" id="Coils"/>
    </source>
</evidence>
<dbReference type="EMBL" id="JANFXK010000034">
    <property type="protein sequence ID" value="MCQ4638525.1"/>
    <property type="molecule type" value="Genomic_DNA"/>
</dbReference>
<protein>
    <submittedName>
        <fullName evidence="5">Recombinase family protein</fullName>
    </submittedName>
</protein>
<dbReference type="SUPFAM" id="SSF53041">
    <property type="entry name" value="Resolvase-like"/>
    <property type="match status" value="1"/>
</dbReference>
<dbReference type="Gene3D" id="3.40.50.1390">
    <property type="entry name" value="Resolvase, N-terminal catalytic domain"/>
    <property type="match status" value="1"/>
</dbReference>
<evidence type="ECO:0000256" key="2">
    <source>
        <dbReference type="SAM" id="MobiDB-lite"/>
    </source>
</evidence>
<evidence type="ECO:0000313" key="6">
    <source>
        <dbReference type="Proteomes" id="UP001524502"/>
    </source>
</evidence>
<evidence type="ECO:0000313" key="5">
    <source>
        <dbReference type="EMBL" id="MCQ4638525.1"/>
    </source>
</evidence>
<dbReference type="Proteomes" id="UP001524502">
    <property type="component" value="Unassembled WGS sequence"/>
</dbReference>